<keyword evidence="3" id="KW-0804">Transcription</keyword>
<feature type="region of interest" description="Disordered" evidence="4">
    <location>
        <begin position="1"/>
        <end position="21"/>
    </location>
</feature>
<feature type="domain" description="HTH luxR-type" evidence="5">
    <location>
        <begin position="810"/>
        <end position="875"/>
    </location>
</feature>
<dbReference type="Pfam" id="PF25873">
    <property type="entry name" value="WHD_MalT"/>
    <property type="match status" value="1"/>
</dbReference>
<protein>
    <submittedName>
        <fullName evidence="6">ATP-dependent transcriptional activator malT</fullName>
    </submittedName>
</protein>
<evidence type="ECO:0000256" key="2">
    <source>
        <dbReference type="ARBA" id="ARBA00023125"/>
    </source>
</evidence>
<dbReference type="InterPro" id="IPR036388">
    <property type="entry name" value="WH-like_DNA-bd_sf"/>
</dbReference>
<evidence type="ECO:0000259" key="5">
    <source>
        <dbReference type="PROSITE" id="PS50043"/>
    </source>
</evidence>
<keyword evidence="1" id="KW-0805">Transcription regulation</keyword>
<proteinExistence type="predicted"/>
<dbReference type="PRINTS" id="PR00038">
    <property type="entry name" value="HTHLUXR"/>
</dbReference>
<dbReference type="SUPFAM" id="SSF52540">
    <property type="entry name" value="P-loop containing nucleoside triphosphate hydrolases"/>
    <property type="match status" value="1"/>
</dbReference>
<dbReference type="PANTHER" id="PTHR44688">
    <property type="entry name" value="DNA-BINDING TRANSCRIPTIONAL ACTIVATOR DEVR_DOSR"/>
    <property type="match status" value="1"/>
</dbReference>
<dbReference type="SUPFAM" id="SSF46894">
    <property type="entry name" value="C-terminal effector domain of the bipartite response regulators"/>
    <property type="match status" value="1"/>
</dbReference>
<dbReference type="InterPro" id="IPR027417">
    <property type="entry name" value="P-loop_NTPase"/>
</dbReference>
<evidence type="ECO:0000256" key="4">
    <source>
        <dbReference type="SAM" id="MobiDB-lite"/>
    </source>
</evidence>
<evidence type="ECO:0000256" key="3">
    <source>
        <dbReference type="ARBA" id="ARBA00023163"/>
    </source>
</evidence>
<feature type="compositionally biased region" description="Basic and acidic residues" evidence="4">
    <location>
        <begin position="1"/>
        <end position="10"/>
    </location>
</feature>
<sequence length="877" mass="93219">MAGSHDLDSHHRVRPAGPTEIPALPFTPIPRPLLLDELNEFAVAAKGRVLLICSPVGSGKTVLVSDWAERMGPRLPGRPRIGWLTIVEPSYAVRGMWAQLRARLGLPVPASAAMRTPVAEAAELVADIGHRGRPTVVVLDNAHLLTDPMALAGLEHFLRHAPANLAVVLCARFDPPIRWHLLELESRLIRWGADELALSAEEAARLCHEHGCALDPAQLSRLMDLTHGWAALIRIAAIYLAAHSGDYTTALAVLARMPNSISDLLVGELIDALPPALRQFLTHTSVPAEFTERMADELVGGGAAFWLHELERISYPLTGVLRGGTIWYAYHPFLRGYFLAEANRLGTGFHDDLRVRTAYALMAAGESRQAWTHLTAVSQPRPLLDFLSAHGLSEVMAGGGPALFDALAGVDSVVLGDSFMVLLRAIDALLGGDFAAAVAFRDVLAGRGQDTSTLAEPALIAALTSAVDAEIAVATAPSADLVPPEIPDTALRPEAQCYLSIAAATVSIMAGDIAVGEERMRSALALAETAGHQRLRLRACTRLGAAAGRTGAITAMRRRATHALDIAREHGLSHTSDAAHAAAMEAFGAYLQGEAGSADLCAGLLVRDEGLDGGTTPAGGLLAQLVGALVAFDDVTDRAGVADLLRSATVELLAVHPSAAISGGLIPHVVWGLLRVQEPRTAQLLIEQARARLGEIPEVAVAGAAVGAVAHRPKTVLTLVEPLLTAAEPPHPVQQVAAWLLYAGAHAEMGNSTKSIDALRTAVHLAVPECIARPFLDVPGALEKLDEFAGSFGRDEDFVTEVRRNPAAIRVHRHPALTSTQHRILRELPTGRTTQQIAEDLGVSINTVKTHLRGIYHKLGVNSRTEVLTEARRSGLL</sequence>
<evidence type="ECO:0000313" key="6">
    <source>
        <dbReference type="EMBL" id="VFA97389.1"/>
    </source>
</evidence>
<reference evidence="6 7" key="1">
    <citation type="submission" date="2019-02" db="EMBL/GenBank/DDBJ databases">
        <authorList>
            <consortium name="Pathogen Informatics"/>
        </authorList>
    </citation>
    <scope>NUCLEOTIDE SEQUENCE [LARGE SCALE GENOMIC DNA]</scope>
    <source>
        <strain evidence="6 7">3012STDY6756504</strain>
    </source>
</reference>
<dbReference type="Gene3D" id="1.10.10.10">
    <property type="entry name" value="Winged helix-like DNA-binding domain superfamily/Winged helix DNA-binding domain"/>
    <property type="match status" value="1"/>
</dbReference>
<evidence type="ECO:0000313" key="7">
    <source>
        <dbReference type="Proteomes" id="UP000290439"/>
    </source>
</evidence>
<dbReference type="PROSITE" id="PS50043">
    <property type="entry name" value="HTH_LUXR_2"/>
    <property type="match status" value="1"/>
</dbReference>
<dbReference type="InterPro" id="IPR000792">
    <property type="entry name" value="Tscrpt_reg_LuxR_C"/>
</dbReference>
<dbReference type="Pfam" id="PF00196">
    <property type="entry name" value="GerE"/>
    <property type="match status" value="1"/>
</dbReference>
<dbReference type="Proteomes" id="UP000290439">
    <property type="component" value="Chromosome"/>
</dbReference>
<gene>
    <name evidence="6" type="primary">malT</name>
    <name evidence="6" type="ORF">NCTC10797_01152</name>
</gene>
<keyword evidence="2" id="KW-0238">DNA-binding</keyword>
<dbReference type="RefSeq" id="WP_130916281.1">
    <property type="nucleotide sequence ID" value="NZ_LR215973.1"/>
</dbReference>
<dbReference type="InterPro" id="IPR059106">
    <property type="entry name" value="WHD_MalT"/>
</dbReference>
<dbReference type="CDD" id="cd06170">
    <property type="entry name" value="LuxR_C_like"/>
    <property type="match status" value="1"/>
</dbReference>
<organism evidence="6 7">
    <name type="scientific">Nocardia cyriacigeorgica</name>
    <dbReference type="NCBI Taxonomy" id="135487"/>
    <lineage>
        <taxon>Bacteria</taxon>
        <taxon>Bacillati</taxon>
        <taxon>Actinomycetota</taxon>
        <taxon>Actinomycetes</taxon>
        <taxon>Mycobacteriales</taxon>
        <taxon>Nocardiaceae</taxon>
        <taxon>Nocardia</taxon>
    </lineage>
</organism>
<dbReference type="EMBL" id="LR215973">
    <property type="protein sequence ID" value="VFA97389.1"/>
    <property type="molecule type" value="Genomic_DNA"/>
</dbReference>
<dbReference type="Gene3D" id="3.40.50.300">
    <property type="entry name" value="P-loop containing nucleotide triphosphate hydrolases"/>
    <property type="match status" value="1"/>
</dbReference>
<evidence type="ECO:0000256" key="1">
    <source>
        <dbReference type="ARBA" id="ARBA00023015"/>
    </source>
</evidence>
<dbReference type="InterPro" id="IPR016032">
    <property type="entry name" value="Sig_transdc_resp-reg_C-effctor"/>
</dbReference>
<name>A0A4U8VY35_9NOCA</name>
<dbReference type="PANTHER" id="PTHR44688:SF16">
    <property type="entry name" value="DNA-BINDING TRANSCRIPTIONAL ACTIVATOR DEVR_DOSR"/>
    <property type="match status" value="1"/>
</dbReference>
<dbReference type="AlphaFoldDB" id="A0A4U8VY35"/>
<dbReference type="GO" id="GO:0006355">
    <property type="term" value="P:regulation of DNA-templated transcription"/>
    <property type="evidence" value="ECO:0007669"/>
    <property type="project" value="InterPro"/>
</dbReference>
<dbReference type="SMART" id="SM00421">
    <property type="entry name" value="HTH_LUXR"/>
    <property type="match status" value="1"/>
</dbReference>
<dbReference type="GO" id="GO:0003677">
    <property type="term" value="F:DNA binding"/>
    <property type="evidence" value="ECO:0007669"/>
    <property type="project" value="UniProtKB-KW"/>
</dbReference>
<accession>A0A4U8VY35</accession>